<feature type="region of interest" description="Disordered" evidence="1">
    <location>
        <begin position="102"/>
        <end position="126"/>
    </location>
</feature>
<keyword evidence="3" id="KW-1185">Reference proteome</keyword>
<evidence type="ECO:0000256" key="1">
    <source>
        <dbReference type="SAM" id="MobiDB-lite"/>
    </source>
</evidence>
<organism evidence="2 3">
    <name type="scientific">Triparma strigata</name>
    <dbReference type="NCBI Taxonomy" id="1606541"/>
    <lineage>
        <taxon>Eukaryota</taxon>
        <taxon>Sar</taxon>
        <taxon>Stramenopiles</taxon>
        <taxon>Ochrophyta</taxon>
        <taxon>Bolidophyceae</taxon>
        <taxon>Parmales</taxon>
        <taxon>Triparmaceae</taxon>
        <taxon>Triparma</taxon>
    </lineage>
</organism>
<sequence>MCSNQSTDINNKLFPGHDEDSPTLVLEHIVDAINSKCSCAIQLCHDEEETTWENHGWIRLKGADDVIIYESENYQHNKLYSQQQAEALKIAGIAESYFTSSISTTKKRGESDDTADETVDSEDTGE</sequence>
<name>A0A9W6ZL81_9STRA</name>
<evidence type="ECO:0000313" key="3">
    <source>
        <dbReference type="Proteomes" id="UP001165085"/>
    </source>
</evidence>
<comment type="caution">
    <text evidence="2">The sequence shown here is derived from an EMBL/GenBank/DDBJ whole genome shotgun (WGS) entry which is preliminary data.</text>
</comment>
<protein>
    <submittedName>
        <fullName evidence="2">Uncharacterized protein</fullName>
    </submittedName>
</protein>
<dbReference type="AlphaFoldDB" id="A0A9W6ZL81"/>
<feature type="compositionally biased region" description="Acidic residues" evidence="1">
    <location>
        <begin position="112"/>
        <end position="126"/>
    </location>
</feature>
<reference evidence="3" key="1">
    <citation type="journal article" date="2023" name="Commun. Biol.">
        <title>Genome analysis of Parmales, the sister group of diatoms, reveals the evolutionary specialization of diatoms from phago-mixotrophs to photoautotrophs.</title>
        <authorList>
            <person name="Ban H."/>
            <person name="Sato S."/>
            <person name="Yoshikawa S."/>
            <person name="Yamada K."/>
            <person name="Nakamura Y."/>
            <person name="Ichinomiya M."/>
            <person name="Sato N."/>
            <person name="Blanc-Mathieu R."/>
            <person name="Endo H."/>
            <person name="Kuwata A."/>
            <person name="Ogata H."/>
        </authorList>
    </citation>
    <scope>NUCLEOTIDE SEQUENCE [LARGE SCALE GENOMIC DNA]</scope>
    <source>
        <strain evidence="3">NIES 3701</strain>
    </source>
</reference>
<dbReference type="Proteomes" id="UP001165085">
    <property type="component" value="Unassembled WGS sequence"/>
</dbReference>
<evidence type="ECO:0000313" key="2">
    <source>
        <dbReference type="EMBL" id="GMH53332.1"/>
    </source>
</evidence>
<accession>A0A9W6ZL81</accession>
<dbReference type="EMBL" id="BRXY01000019">
    <property type="protein sequence ID" value="GMH53332.1"/>
    <property type="molecule type" value="Genomic_DNA"/>
</dbReference>
<gene>
    <name evidence="2" type="ORF">TrST_g1268</name>
</gene>
<dbReference type="OrthoDB" id="10597001at2759"/>
<proteinExistence type="predicted"/>